<feature type="compositionally biased region" description="Low complexity" evidence="1">
    <location>
        <begin position="303"/>
        <end position="314"/>
    </location>
</feature>
<feature type="compositionally biased region" description="Basic residues" evidence="1">
    <location>
        <begin position="160"/>
        <end position="179"/>
    </location>
</feature>
<dbReference type="EMBL" id="CAUJNA010000713">
    <property type="protein sequence ID" value="CAJ1380481.1"/>
    <property type="molecule type" value="Genomic_DNA"/>
</dbReference>
<keyword evidence="3" id="KW-1185">Reference proteome</keyword>
<accession>A0AA36I3P8</accession>
<reference evidence="2" key="1">
    <citation type="submission" date="2023-08" db="EMBL/GenBank/DDBJ databases">
        <authorList>
            <person name="Chen Y."/>
            <person name="Shah S."/>
            <person name="Dougan E. K."/>
            <person name="Thang M."/>
            <person name="Chan C."/>
        </authorList>
    </citation>
    <scope>NUCLEOTIDE SEQUENCE</scope>
</reference>
<feature type="region of interest" description="Disordered" evidence="1">
    <location>
        <begin position="303"/>
        <end position="365"/>
    </location>
</feature>
<comment type="caution">
    <text evidence="2">The sequence shown here is derived from an EMBL/GenBank/DDBJ whole genome shotgun (WGS) entry which is preliminary data.</text>
</comment>
<sequence length="365" mass="40736">MSTGFGARINQDTRQKEFSTVNKDGKTVWEPGLPATVTARRQHRPQKGAPVPEEVSHVSCDLRLTLKLPASGKVEWLERAVRAMGFGKTKIQDVFNIISHPKFASCVSEKYGKRMLQVVAENMDRFSEKQRLTLSRCKLAELFNGDGEVPERDPSPSPPRRPRRSRSRSRISRTQKRSPSRAASSQGCVSESPVAKTEEDLEWEETRKKQEEEKRQIEAQKQALKDQEAKRKAKLGAAFQFEPEEDLESTKKQLASKLVSRKEELPSLALSRASAQSEGDPRFVEAMGGDKLLQEAHKILRNAAGSGRVAALSRSRSRRRGGREGRPHVRSSGSYRSPTPDGRARGQARAARKAKMIASLMGAKK</sequence>
<evidence type="ECO:0000256" key="1">
    <source>
        <dbReference type="SAM" id="MobiDB-lite"/>
    </source>
</evidence>
<name>A0AA36I3P8_9DINO</name>
<organism evidence="2 3">
    <name type="scientific">Effrenium voratum</name>
    <dbReference type="NCBI Taxonomy" id="2562239"/>
    <lineage>
        <taxon>Eukaryota</taxon>
        <taxon>Sar</taxon>
        <taxon>Alveolata</taxon>
        <taxon>Dinophyceae</taxon>
        <taxon>Suessiales</taxon>
        <taxon>Symbiodiniaceae</taxon>
        <taxon>Effrenium</taxon>
    </lineage>
</organism>
<evidence type="ECO:0000313" key="3">
    <source>
        <dbReference type="Proteomes" id="UP001178507"/>
    </source>
</evidence>
<dbReference type="Proteomes" id="UP001178507">
    <property type="component" value="Unassembled WGS sequence"/>
</dbReference>
<feature type="compositionally biased region" description="Basic and acidic residues" evidence="1">
    <location>
        <begin position="204"/>
        <end position="230"/>
    </location>
</feature>
<gene>
    <name evidence="2" type="ORF">EVOR1521_LOCUS8410</name>
</gene>
<feature type="region of interest" description="Disordered" evidence="1">
    <location>
        <begin position="145"/>
        <end position="283"/>
    </location>
</feature>
<evidence type="ECO:0000313" key="2">
    <source>
        <dbReference type="EMBL" id="CAJ1380481.1"/>
    </source>
</evidence>
<protein>
    <submittedName>
        <fullName evidence="2">Uncharacterized protein</fullName>
    </submittedName>
</protein>
<proteinExistence type="predicted"/>
<dbReference type="AlphaFoldDB" id="A0AA36I3P8"/>